<comment type="caution">
    <text evidence="1">The sequence shown here is derived from an EMBL/GenBank/DDBJ whole genome shotgun (WGS) entry which is preliminary data.</text>
</comment>
<dbReference type="AlphaFoldDB" id="A0A150LZC1"/>
<dbReference type="EMBL" id="LQYT01000056">
    <property type="protein sequence ID" value="KYD17461.1"/>
    <property type="molecule type" value="Genomic_DNA"/>
</dbReference>
<sequence length="60" mass="7122">MNLERVSRKEGGTPFSFSWENAHSPCCRGRRDAGFMKKIVAFWNEKTFPYNERFPFFLAE</sequence>
<proteinExistence type="predicted"/>
<organism evidence="1 2">
    <name type="scientific">Caldibacillus debilis</name>
    <dbReference type="NCBI Taxonomy" id="301148"/>
    <lineage>
        <taxon>Bacteria</taxon>
        <taxon>Bacillati</taxon>
        <taxon>Bacillota</taxon>
        <taxon>Bacilli</taxon>
        <taxon>Bacillales</taxon>
        <taxon>Bacillaceae</taxon>
        <taxon>Caldibacillus</taxon>
    </lineage>
</organism>
<dbReference type="STRING" id="301148.B4135_2483"/>
<name>A0A150LZC1_9BACI</name>
<dbReference type="Proteomes" id="UP000075683">
    <property type="component" value="Unassembled WGS sequence"/>
</dbReference>
<evidence type="ECO:0000313" key="2">
    <source>
        <dbReference type="Proteomes" id="UP000075683"/>
    </source>
</evidence>
<evidence type="ECO:0000313" key="1">
    <source>
        <dbReference type="EMBL" id="KYD17461.1"/>
    </source>
</evidence>
<accession>A0A150LZC1</accession>
<reference evidence="1 2" key="1">
    <citation type="submission" date="2016-01" db="EMBL/GenBank/DDBJ databases">
        <title>Draft Genome Sequences of Seven Thermophilic Sporeformers Isolated from Foods.</title>
        <authorList>
            <person name="Berendsen E.M."/>
            <person name="Wells-Bennik M.H."/>
            <person name="Krawcyk A.O."/>
            <person name="De Jong A."/>
            <person name="Holsappel S."/>
            <person name="Eijlander R.T."/>
            <person name="Kuipers O.P."/>
        </authorList>
    </citation>
    <scope>NUCLEOTIDE SEQUENCE [LARGE SCALE GENOMIC DNA]</scope>
    <source>
        <strain evidence="1 2">B4135</strain>
    </source>
</reference>
<gene>
    <name evidence="1" type="ORF">B4135_2483</name>
</gene>
<protein>
    <submittedName>
        <fullName evidence="1">Uncharacterized protein</fullName>
    </submittedName>
</protein>